<keyword evidence="3" id="KW-1185">Reference proteome</keyword>
<evidence type="ECO:0000313" key="2">
    <source>
        <dbReference type="EMBL" id="MDQ0202883.1"/>
    </source>
</evidence>
<dbReference type="RefSeq" id="WP_307222851.1">
    <property type="nucleotide sequence ID" value="NZ_CP116940.1"/>
</dbReference>
<name>A0ABT9Y4X4_9FIRM</name>
<dbReference type="Gene3D" id="2.40.33.40">
    <property type="entry name" value="Phosphotransferase system, glucitol/sorbitol-specific IIA component"/>
    <property type="match status" value="1"/>
</dbReference>
<evidence type="ECO:0000256" key="1">
    <source>
        <dbReference type="PROSITE-ProRule" id="PRU00420"/>
    </source>
</evidence>
<dbReference type="PROSITE" id="PS51097">
    <property type="entry name" value="PTS_EIIA_TYPE_5"/>
    <property type="match status" value="1"/>
</dbReference>
<dbReference type="Pfam" id="PF03829">
    <property type="entry name" value="PTSIIA_gutA"/>
    <property type="match status" value="1"/>
</dbReference>
<reference evidence="2 3" key="1">
    <citation type="submission" date="2023-07" db="EMBL/GenBank/DDBJ databases">
        <title>Genomic Encyclopedia of Type Strains, Phase IV (KMG-IV): sequencing the most valuable type-strain genomes for metagenomic binning, comparative biology and taxonomic classification.</title>
        <authorList>
            <person name="Goeker M."/>
        </authorList>
    </citation>
    <scope>NUCLEOTIDE SEQUENCE [LARGE SCALE GENOMIC DNA]</scope>
    <source>
        <strain evidence="2 3">DSM 16980</strain>
    </source>
</reference>
<dbReference type="PANTHER" id="PTHR40398:SF1">
    <property type="entry name" value="PTS SYSTEM GLUCITOL_SORBITOL-SPECIFIC EIIA COMPONENT"/>
    <property type="match status" value="1"/>
</dbReference>
<feature type="modified residue" description="Phosphohistidine; by HPr" evidence="1">
    <location>
        <position position="44"/>
    </location>
</feature>
<dbReference type="EMBL" id="JAUSUE010000003">
    <property type="protein sequence ID" value="MDQ0202883.1"/>
    <property type="molecule type" value="Genomic_DNA"/>
</dbReference>
<accession>A0ABT9Y4X4</accession>
<dbReference type="InterPro" id="IPR036665">
    <property type="entry name" value="PTS_IIA_glucitol/sorbitol_sf"/>
</dbReference>
<evidence type="ECO:0000313" key="3">
    <source>
        <dbReference type="Proteomes" id="UP001239167"/>
    </source>
</evidence>
<comment type="caution">
    <text evidence="2">The sequence shown here is derived from an EMBL/GenBank/DDBJ whole genome shotgun (WGS) entry which is preliminary data.</text>
</comment>
<gene>
    <name evidence="2" type="ORF">J2S01_000579</name>
</gene>
<protein>
    <submittedName>
        <fullName evidence="2">PTS system glucitol/sorbitol-specific IIA component</fullName>
    </submittedName>
</protein>
<dbReference type="Proteomes" id="UP001239167">
    <property type="component" value="Unassembled WGS sequence"/>
</dbReference>
<proteinExistence type="predicted"/>
<dbReference type="PANTHER" id="PTHR40398">
    <property type="entry name" value="PTS SYSTEM GLUCITOL/SORBITOL-SPECIFIC EIIA COMPONENT"/>
    <property type="match status" value="1"/>
</dbReference>
<organism evidence="2 3">
    <name type="scientific">Pectinatus haikarae</name>
    <dbReference type="NCBI Taxonomy" id="349096"/>
    <lineage>
        <taxon>Bacteria</taxon>
        <taxon>Bacillati</taxon>
        <taxon>Bacillota</taxon>
        <taxon>Negativicutes</taxon>
        <taxon>Selenomonadales</taxon>
        <taxon>Selenomonadaceae</taxon>
        <taxon>Pectinatus</taxon>
    </lineage>
</organism>
<sequence length="122" mass="13527">MKYCSVITRWGNEAMQFLNNEDLQCIIIFNEGAPEELADMAILHEPAPILKEIKVGDIIELCGKHLKISAIGEEAMETLRDLGHCTLSFKGGSKPERPGCIMLEGKPVVPGDFYIGGYIKIY</sequence>
<dbReference type="InterPro" id="IPR004716">
    <property type="entry name" value="PTS_IIA_glucitol/sorbitol-sp"/>
</dbReference>
<dbReference type="SUPFAM" id="SSF141530">
    <property type="entry name" value="PTSIIA/GutA-like"/>
    <property type="match status" value="1"/>
</dbReference>